<dbReference type="Ensembl" id="ENSKMAT00000003557.1">
    <property type="protein sequence ID" value="ENSKMAP00000003489.1"/>
    <property type="gene ID" value="ENSKMAG00000002654.1"/>
</dbReference>
<evidence type="ECO:0000256" key="3">
    <source>
        <dbReference type="ARBA" id="ARBA00022833"/>
    </source>
</evidence>
<accession>A0A3Q2ZYM9</accession>
<sequence length="203" mass="23372">CGTWRQQQKHGGKLQFCCVSSDYCELELDTNTVSRKLQLSNNNKKVMIVNEEQPYPDHPDRFEWSQLLCKNGLIGRCYWEVEWSNGVLVSVSYRGIRRKGQSSDCWFGGNDQSWSLRCCDDVGYAICHRNMMEVITVPAACLWHRVAVYLDHPAGTLFFYRVSSDTLVHLHTFNTTFSEALYPGFGFWFDSSVSLCDLRNVIS</sequence>
<dbReference type="InterPro" id="IPR001870">
    <property type="entry name" value="B30.2/SPRY"/>
</dbReference>
<evidence type="ECO:0000259" key="4">
    <source>
        <dbReference type="PROSITE" id="PS50188"/>
    </source>
</evidence>
<dbReference type="SUPFAM" id="SSF49899">
    <property type="entry name" value="Concanavalin A-like lectins/glucanases"/>
    <property type="match status" value="1"/>
</dbReference>
<feature type="domain" description="B30.2/SPRY" evidence="4">
    <location>
        <begin position="6"/>
        <end position="202"/>
    </location>
</feature>
<dbReference type="GeneTree" id="ENSGT01150000286922"/>
<proteinExistence type="predicted"/>
<dbReference type="InterPro" id="IPR006574">
    <property type="entry name" value="PRY"/>
</dbReference>
<dbReference type="CDD" id="cd16040">
    <property type="entry name" value="SPRY_PRY_SNTX"/>
    <property type="match status" value="1"/>
</dbReference>
<evidence type="ECO:0000313" key="5">
    <source>
        <dbReference type="Ensembl" id="ENSKMAP00000003489.1"/>
    </source>
</evidence>
<keyword evidence="3" id="KW-0862">Zinc</keyword>
<evidence type="ECO:0000256" key="1">
    <source>
        <dbReference type="ARBA" id="ARBA00022723"/>
    </source>
</evidence>
<dbReference type="Gene3D" id="2.60.120.920">
    <property type="match status" value="1"/>
</dbReference>
<dbReference type="InterPro" id="IPR051051">
    <property type="entry name" value="E3_ubiq-ligase_TRIM/RNF"/>
</dbReference>
<reference evidence="5" key="1">
    <citation type="submission" date="2025-08" db="UniProtKB">
        <authorList>
            <consortium name="Ensembl"/>
        </authorList>
    </citation>
    <scope>IDENTIFICATION</scope>
</reference>
<keyword evidence="1" id="KW-0479">Metal-binding</keyword>
<dbReference type="OMA" id="ICHRNMM"/>
<dbReference type="InterPro" id="IPR013320">
    <property type="entry name" value="ConA-like_dom_sf"/>
</dbReference>
<evidence type="ECO:0000256" key="2">
    <source>
        <dbReference type="ARBA" id="ARBA00022771"/>
    </source>
</evidence>
<dbReference type="PANTHER" id="PTHR25465">
    <property type="entry name" value="B-BOX DOMAIN CONTAINING"/>
    <property type="match status" value="1"/>
</dbReference>
<dbReference type="InterPro" id="IPR003877">
    <property type="entry name" value="SPRY_dom"/>
</dbReference>
<dbReference type="GO" id="GO:0005737">
    <property type="term" value="C:cytoplasm"/>
    <property type="evidence" value="ECO:0007669"/>
    <property type="project" value="UniProtKB-ARBA"/>
</dbReference>
<dbReference type="AlphaFoldDB" id="A0A3Q2ZYM9"/>
<dbReference type="InterPro" id="IPR043136">
    <property type="entry name" value="B30.2/SPRY_sf"/>
</dbReference>
<dbReference type="STRING" id="37003.ENSKMAP00000003489"/>
<dbReference type="PANTHER" id="PTHR25465:SF14">
    <property type="entry name" value="E3 UBIQUITIN-PROTEIN LIGASE TRIM65"/>
    <property type="match status" value="1"/>
</dbReference>
<evidence type="ECO:0000313" key="6">
    <source>
        <dbReference type="Proteomes" id="UP000264800"/>
    </source>
</evidence>
<organism evidence="5 6">
    <name type="scientific">Kryptolebias marmoratus</name>
    <name type="common">Mangrove killifish</name>
    <name type="synonym">Rivulus marmoratus</name>
    <dbReference type="NCBI Taxonomy" id="37003"/>
    <lineage>
        <taxon>Eukaryota</taxon>
        <taxon>Metazoa</taxon>
        <taxon>Chordata</taxon>
        <taxon>Craniata</taxon>
        <taxon>Vertebrata</taxon>
        <taxon>Euteleostomi</taxon>
        <taxon>Actinopterygii</taxon>
        <taxon>Neopterygii</taxon>
        <taxon>Teleostei</taxon>
        <taxon>Neoteleostei</taxon>
        <taxon>Acanthomorphata</taxon>
        <taxon>Ovalentaria</taxon>
        <taxon>Atherinomorphae</taxon>
        <taxon>Cyprinodontiformes</taxon>
        <taxon>Rivulidae</taxon>
        <taxon>Kryptolebias</taxon>
    </lineage>
</organism>
<dbReference type="SMART" id="SM00449">
    <property type="entry name" value="SPRY"/>
    <property type="match status" value="1"/>
</dbReference>
<name>A0A3Q2ZYM9_KRYMA</name>
<keyword evidence="6" id="KW-1185">Reference proteome</keyword>
<dbReference type="Pfam" id="PF00622">
    <property type="entry name" value="SPRY"/>
    <property type="match status" value="1"/>
</dbReference>
<dbReference type="Pfam" id="PF13765">
    <property type="entry name" value="PRY"/>
    <property type="match status" value="1"/>
</dbReference>
<dbReference type="SMART" id="SM00589">
    <property type="entry name" value="PRY"/>
    <property type="match status" value="1"/>
</dbReference>
<keyword evidence="2" id="KW-0863">Zinc-finger</keyword>
<dbReference type="PROSITE" id="PS50188">
    <property type="entry name" value="B302_SPRY"/>
    <property type="match status" value="1"/>
</dbReference>
<reference evidence="5" key="2">
    <citation type="submission" date="2025-09" db="UniProtKB">
        <authorList>
            <consortium name="Ensembl"/>
        </authorList>
    </citation>
    <scope>IDENTIFICATION</scope>
</reference>
<dbReference type="GO" id="GO:0008270">
    <property type="term" value="F:zinc ion binding"/>
    <property type="evidence" value="ECO:0007669"/>
    <property type="project" value="UniProtKB-KW"/>
</dbReference>
<protein>
    <recommendedName>
        <fullName evidence="4">B30.2/SPRY domain-containing protein</fullName>
    </recommendedName>
</protein>
<dbReference type="Proteomes" id="UP000264800">
    <property type="component" value="Unplaced"/>
</dbReference>